<accession>C6HYG1</accession>
<dbReference type="InterPro" id="IPR012080">
    <property type="entry name" value="Asp_semialdehyde_DH"/>
</dbReference>
<evidence type="ECO:0000256" key="16">
    <source>
        <dbReference type="HAMAP-Rule" id="MF_02121"/>
    </source>
</evidence>
<dbReference type="InterPro" id="IPR000319">
    <property type="entry name" value="Asp-semialdehyde_DH_CS"/>
</dbReference>
<evidence type="ECO:0000256" key="1">
    <source>
        <dbReference type="ARBA" id="ARBA00002492"/>
    </source>
</evidence>
<evidence type="ECO:0000313" key="20">
    <source>
        <dbReference type="Proteomes" id="UP000009374"/>
    </source>
</evidence>
<evidence type="ECO:0000256" key="5">
    <source>
        <dbReference type="ARBA" id="ARBA00010584"/>
    </source>
</evidence>
<dbReference type="EMBL" id="GG693878">
    <property type="protein sequence ID" value="EES52246.1"/>
    <property type="molecule type" value="Genomic_DNA"/>
</dbReference>
<dbReference type="CDD" id="cd18131">
    <property type="entry name" value="ASADH_C_bac_euk_like"/>
    <property type="match status" value="1"/>
</dbReference>
<feature type="binding site" evidence="16">
    <location>
        <begin position="158"/>
        <end position="159"/>
    </location>
    <ligand>
        <name>NADP(+)</name>
        <dbReference type="ChEBI" id="CHEBI:58349"/>
    </ligand>
</feature>
<dbReference type="AlphaFoldDB" id="C6HYG1"/>
<dbReference type="InterPro" id="IPR005986">
    <property type="entry name" value="Asp_semialdehyde_DH_beta"/>
</dbReference>
<dbReference type="PIRSF" id="PIRSF000148">
    <property type="entry name" value="ASA_dh"/>
    <property type="match status" value="1"/>
</dbReference>
<keyword evidence="11 16" id="KW-0220">Diaminopimelate biosynthesis</keyword>
<dbReference type="GO" id="GO:0071266">
    <property type="term" value="P:'de novo' L-methionine biosynthetic process"/>
    <property type="evidence" value="ECO:0007669"/>
    <property type="project" value="UniProtKB-UniRule"/>
</dbReference>
<dbReference type="HAMAP" id="MF_02121">
    <property type="entry name" value="ASADH"/>
    <property type="match status" value="1"/>
</dbReference>
<evidence type="ECO:0000256" key="2">
    <source>
        <dbReference type="ARBA" id="ARBA00005021"/>
    </source>
</evidence>
<comment type="function">
    <text evidence="1 16">Catalyzes the NADPH-dependent formation of L-aspartate-semialdehyde (L-ASA) by the reductive dephosphorylation of L-aspartyl-4-phosphate.</text>
</comment>
<evidence type="ECO:0000313" key="19">
    <source>
        <dbReference type="EMBL" id="EES52246.1"/>
    </source>
</evidence>
<dbReference type="GO" id="GO:0046983">
    <property type="term" value="F:protein dimerization activity"/>
    <property type="evidence" value="ECO:0007669"/>
    <property type="project" value="InterPro"/>
</dbReference>
<evidence type="ECO:0000256" key="7">
    <source>
        <dbReference type="ARBA" id="ARBA00013120"/>
    </source>
</evidence>
<keyword evidence="20" id="KW-1185">Reference proteome</keyword>
<dbReference type="SMART" id="SM00859">
    <property type="entry name" value="Semialdhyde_dh"/>
    <property type="match status" value="1"/>
</dbReference>
<dbReference type="InterPro" id="IPR012280">
    <property type="entry name" value="Semialdhyde_DH_dimer_dom"/>
</dbReference>
<feature type="active site" description="Proton acceptor" evidence="16 17">
    <location>
        <position position="244"/>
    </location>
</feature>
<dbReference type="Pfam" id="PF02774">
    <property type="entry name" value="Semialdhyde_dhC"/>
    <property type="match status" value="1"/>
</dbReference>
<dbReference type="Gene3D" id="3.40.50.720">
    <property type="entry name" value="NAD(P)-binding Rossmann-like Domain"/>
    <property type="match status" value="1"/>
</dbReference>
<dbReference type="UniPathway" id="UPA00051">
    <property type="reaction ID" value="UER00464"/>
</dbReference>
<feature type="active site" description="Acyl-thioester intermediate" evidence="16 17">
    <location>
        <position position="128"/>
    </location>
</feature>
<feature type="binding site" evidence="16">
    <location>
        <begin position="37"/>
        <end position="38"/>
    </location>
    <ligand>
        <name>NADP(+)</name>
        <dbReference type="ChEBI" id="CHEBI:58349"/>
    </ligand>
</feature>
<evidence type="ECO:0000256" key="13">
    <source>
        <dbReference type="ARBA" id="ARBA00023154"/>
    </source>
</evidence>
<sequence length="340" mass="36572">MKVAIVGATGAVGREMVAVLEEREFPVTELLLFASERSEGERISFRGKSVSVRRLEKPSQLAGVPLALFSAGAETSRELSPALVAQGTSVVDNSSAFRMVPEIPLVVPEVNPHHLPDRGPCLIANPNCATIILLVAVRPLLELAPLERIVVTTFQSVSGTGREAMDELATQVAQILNGEADNIVPRVYAPHQIAFNCLPRIDAFLPDGSTKEEEKMVRESRKMLEMPDLSVSATCVRVPVMVGHSESVNLAFSAPVSPEAVRETLSGAPGVLVWDDPAHDLYPVPRSVAGRDEVLVGRIRQDPSVPHGINLWLCGDNLRKGAATNAVQIAEILLEKGALR</sequence>
<feature type="binding site" evidence="16">
    <location>
        <position position="237"/>
    </location>
    <ligand>
        <name>substrate</name>
    </ligand>
</feature>
<keyword evidence="12 16" id="KW-0560">Oxidoreductase</keyword>
<dbReference type="InterPro" id="IPR000534">
    <property type="entry name" value="Semialdehyde_DH_NAD-bd"/>
</dbReference>
<evidence type="ECO:0000256" key="3">
    <source>
        <dbReference type="ARBA" id="ARBA00005076"/>
    </source>
</evidence>
<feature type="binding site" evidence="16">
    <location>
        <position position="317"/>
    </location>
    <ligand>
        <name>NADP(+)</name>
        <dbReference type="ChEBI" id="CHEBI:58349"/>
    </ligand>
</feature>
<keyword evidence="9 16" id="KW-0791">Threonine biosynthesis</keyword>
<dbReference type="NCBIfam" id="TIGR01296">
    <property type="entry name" value="asd_B"/>
    <property type="match status" value="1"/>
</dbReference>
<comment type="similarity">
    <text evidence="5 16">Belongs to the aspartate-semialdehyde dehydrogenase family.</text>
</comment>
<dbReference type="InterPro" id="IPR036291">
    <property type="entry name" value="NAD(P)-bd_dom_sf"/>
</dbReference>
<dbReference type="GO" id="GO:0009088">
    <property type="term" value="P:threonine biosynthetic process"/>
    <property type="evidence" value="ECO:0007669"/>
    <property type="project" value="UniProtKB-UniRule"/>
</dbReference>
<dbReference type="CDD" id="cd02316">
    <property type="entry name" value="VcASADH2_like_N"/>
    <property type="match status" value="1"/>
</dbReference>
<comment type="subunit">
    <text evidence="6 16">Homodimer.</text>
</comment>
<dbReference type="GO" id="GO:0009097">
    <property type="term" value="P:isoleucine biosynthetic process"/>
    <property type="evidence" value="ECO:0007669"/>
    <property type="project" value="UniProtKB-UniRule"/>
</dbReference>
<evidence type="ECO:0000256" key="17">
    <source>
        <dbReference type="PIRSR" id="PIRSR000148-1"/>
    </source>
</evidence>
<dbReference type="SUPFAM" id="SSF51735">
    <property type="entry name" value="NAD(P)-binding Rossmann-fold domains"/>
    <property type="match status" value="1"/>
</dbReference>
<keyword evidence="8 16" id="KW-0028">Amino-acid biosynthesis</keyword>
<evidence type="ECO:0000256" key="11">
    <source>
        <dbReference type="ARBA" id="ARBA00022915"/>
    </source>
</evidence>
<dbReference type="UniPathway" id="UPA00050">
    <property type="reaction ID" value="UER00463"/>
</dbReference>
<dbReference type="GO" id="GO:0050661">
    <property type="term" value="F:NADP binding"/>
    <property type="evidence" value="ECO:0007669"/>
    <property type="project" value="UniProtKB-UniRule"/>
</dbReference>
<comment type="caution">
    <text evidence="16">Lacks conserved residue(s) required for the propagation of feature annotation.</text>
</comment>
<gene>
    <name evidence="16" type="primary">asd</name>
    <name evidence="19" type="ORF">UBAL3_94240037</name>
</gene>
<dbReference type="PROSITE" id="PS01103">
    <property type="entry name" value="ASD"/>
    <property type="match status" value="1"/>
</dbReference>
<dbReference type="GO" id="GO:0019877">
    <property type="term" value="P:diaminopimelate biosynthetic process"/>
    <property type="evidence" value="ECO:0007669"/>
    <property type="project" value="UniProtKB-UniRule"/>
</dbReference>
<evidence type="ECO:0000256" key="10">
    <source>
        <dbReference type="ARBA" id="ARBA00022857"/>
    </source>
</evidence>
<feature type="binding site" evidence="16">
    <location>
        <begin position="9"/>
        <end position="12"/>
    </location>
    <ligand>
        <name>NADP(+)</name>
        <dbReference type="ChEBI" id="CHEBI:58349"/>
    </ligand>
</feature>
<evidence type="ECO:0000256" key="8">
    <source>
        <dbReference type="ARBA" id="ARBA00022605"/>
    </source>
</evidence>
<dbReference type="Gene3D" id="3.30.360.10">
    <property type="entry name" value="Dihydrodipicolinate Reductase, domain 2"/>
    <property type="match status" value="1"/>
</dbReference>
<comment type="pathway">
    <text evidence="3 16">Amino-acid biosynthesis; L-lysine biosynthesis via DAP pathway; (S)-tetrahydrodipicolinate from L-aspartate: step 2/4.</text>
</comment>
<proteinExistence type="inferred from homology"/>
<evidence type="ECO:0000256" key="14">
    <source>
        <dbReference type="ARBA" id="ARBA00023167"/>
    </source>
</evidence>
<keyword evidence="10 16" id="KW-0521">NADP</keyword>
<evidence type="ECO:0000256" key="9">
    <source>
        <dbReference type="ARBA" id="ARBA00022697"/>
    </source>
</evidence>
<organism evidence="19 20">
    <name type="scientific">Leptospirillum ferrodiazotrophum</name>
    <dbReference type="NCBI Taxonomy" id="412449"/>
    <lineage>
        <taxon>Bacteria</taxon>
        <taxon>Pseudomonadati</taxon>
        <taxon>Nitrospirota</taxon>
        <taxon>Nitrospiria</taxon>
        <taxon>Nitrospirales</taxon>
        <taxon>Nitrospiraceae</taxon>
        <taxon>Leptospirillum</taxon>
    </lineage>
</organism>
<feature type="binding site" evidence="16">
    <location>
        <position position="155"/>
    </location>
    <ligand>
        <name>substrate</name>
    </ligand>
</feature>
<dbReference type="GO" id="GO:0051287">
    <property type="term" value="F:NAD binding"/>
    <property type="evidence" value="ECO:0007669"/>
    <property type="project" value="InterPro"/>
</dbReference>
<dbReference type="UniPathway" id="UPA00034">
    <property type="reaction ID" value="UER00016"/>
</dbReference>
<evidence type="ECO:0000259" key="18">
    <source>
        <dbReference type="SMART" id="SM00859"/>
    </source>
</evidence>
<dbReference type="PANTHER" id="PTHR46278:SF2">
    <property type="entry name" value="ASPARTATE-SEMIALDEHYDE DEHYDROGENASE"/>
    <property type="match status" value="1"/>
</dbReference>
<protein>
    <recommendedName>
        <fullName evidence="7 16">Aspartate-semialdehyde dehydrogenase</fullName>
        <shortName evidence="16">ASA dehydrogenase</shortName>
        <shortName evidence="16">ASADH</shortName>
        <ecNumber evidence="7 16">1.2.1.11</ecNumber>
    </recommendedName>
    <alternativeName>
        <fullName evidence="16">Aspartate-beta-semialdehyde dehydrogenase</fullName>
    </alternativeName>
</protein>
<keyword evidence="14 16" id="KW-0486">Methionine biosynthesis</keyword>
<dbReference type="PANTHER" id="PTHR46278">
    <property type="entry name" value="DEHYDROGENASE, PUTATIVE-RELATED"/>
    <property type="match status" value="1"/>
</dbReference>
<evidence type="ECO:0000256" key="6">
    <source>
        <dbReference type="ARBA" id="ARBA00011738"/>
    </source>
</evidence>
<comment type="pathway">
    <text evidence="4 16">Amino-acid biosynthesis; L-threonine biosynthesis; L-threonine from L-aspartate: step 2/5.</text>
</comment>
<feature type="binding site" evidence="16">
    <location>
        <position position="98"/>
    </location>
    <ligand>
        <name>phosphate</name>
        <dbReference type="ChEBI" id="CHEBI:43474"/>
    </ligand>
</feature>
<evidence type="ECO:0000256" key="15">
    <source>
        <dbReference type="ARBA" id="ARBA00047891"/>
    </source>
</evidence>
<dbReference type="NCBIfam" id="NF011456">
    <property type="entry name" value="PRK14874.1"/>
    <property type="match status" value="1"/>
</dbReference>
<dbReference type="Proteomes" id="UP000009374">
    <property type="component" value="Unassembled WGS sequence"/>
</dbReference>
<comment type="pathway">
    <text evidence="2 16">Amino-acid biosynthesis; L-methionine biosynthesis via de novo pathway; L-homoserine from L-aspartate: step 2/3.</text>
</comment>
<feature type="domain" description="Semialdehyde dehydrogenase NAD-binding" evidence="18">
    <location>
        <begin position="2"/>
        <end position="118"/>
    </location>
</feature>
<keyword evidence="13 16" id="KW-0457">Lysine biosynthesis</keyword>
<dbReference type="EC" id="1.2.1.11" evidence="7 16"/>
<dbReference type="GO" id="GO:0009089">
    <property type="term" value="P:lysine biosynthetic process via diaminopimelate"/>
    <property type="evidence" value="ECO:0007669"/>
    <property type="project" value="UniProtKB-UniRule"/>
</dbReference>
<name>C6HYG1_9BACT</name>
<dbReference type="Pfam" id="PF01118">
    <property type="entry name" value="Semialdhyde_dh"/>
    <property type="match status" value="1"/>
</dbReference>
<evidence type="ECO:0000256" key="12">
    <source>
        <dbReference type="ARBA" id="ARBA00023002"/>
    </source>
</evidence>
<dbReference type="GO" id="GO:0004073">
    <property type="term" value="F:aspartate-semialdehyde dehydrogenase activity"/>
    <property type="evidence" value="ECO:0007669"/>
    <property type="project" value="UniProtKB-UniRule"/>
</dbReference>
<reference evidence="19 20" key="1">
    <citation type="journal article" date="2009" name="Appl. Environ. Microbiol.">
        <title>Community genomic and proteomic analyses of chemoautotrophic iron-oxidizing "Leptospirillum rubarum" (Group II) and "Leptospirillum ferrodiazotrophum" (Group III) bacteria in acid mine drainage biofilms.</title>
        <authorList>
            <person name="Goltsman D.S."/>
            <person name="Denef V.J."/>
            <person name="Singer S.W."/>
            <person name="VerBerkmoes N.C."/>
            <person name="Lefsrud M."/>
            <person name="Mueller R.S."/>
            <person name="Dick G.J."/>
            <person name="Sun C.L."/>
            <person name="Wheeler K.E."/>
            <person name="Zemla A."/>
            <person name="Baker B.J."/>
            <person name="Hauser L."/>
            <person name="Land M."/>
            <person name="Shah M.B."/>
            <person name="Thelen M.P."/>
            <person name="Hettich R.L."/>
            <person name="Banfield J.F."/>
        </authorList>
    </citation>
    <scope>NUCLEOTIDE SEQUENCE [LARGE SCALE GENOMIC DNA]</scope>
</reference>
<dbReference type="SUPFAM" id="SSF55347">
    <property type="entry name" value="Glyceraldehyde-3-phosphate dehydrogenase-like, C-terminal domain"/>
    <property type="match status" value="1"/>
</dbReference>
<comment type="catalytic activity">
    <reaction evidence="15 16">
        <text>L-aspartate 4-semialdehyde + phosphate + NADP(+) = 4-phospho-L-aspartate + NADPH + H(+)</text>
        <dbReference type="Rhea" id="RHEA:24284"/>
        <dbReference type="ChEBI" id="CHEBI:15378"/>
        <dbReference type="ChEBI" id="CHEBI:43474"/>
        <dbReference type="ChEBI" id="CHEBI:57535"/>
        <dbReference type="ChEBI" id="CHEBI:57783"/>
        <dbReference type="ChEBI" id="CHEBI:58349"/>
        <dbReference type="ChEBI" id="CHEBI:537519"/>
        <dbReference type="EC" id="1.2.1.11"/>
    </reaction>
</comment>
<evidence type="ECO:0000256" key="4">
    <source>
        <dbReference type="ARBA" id="ARBA00005097"/>
    </source>
</evidence>